<dbReference type="InterPro" id="IPR050483">
    <property type="entry name" value="CoA-transferase_III_domain"/>
</dbReference>
<proteinExistence type="predicted"/>
<evidence type="ECO:0000256" key="1">
    <source>
        <dbReference type="ARBA" id="ARBA00022679"/>
    </source>
</evidence>
<dbReference type="InterPro" id="IPR044855">
    <property type="entry name" value="CoA-Trfase_III_dom3_sf"/>
</dbReference>
<dbReference type="EMBL" id="CAFBMH010000003">
    <property type="protein sequence ID" value="CAB4889846.1"/>
    <property type="molecule type" value="Genomic_DNA"/>
</dbReference>
<evidence type="ECO:0000313" key="2">
    <source>
        <dbReference type="EMBL" id="CAB4739997.1"/>
    </source>
</evidence>
<accession>A0A6J7PRN7</accession>
<dbReference type="GO" id="GO:0008410">
    <property type="term" value="F:CoA-transferase activity"/>
    <property type="evidence" value="ECO:0007669"/>
    <property type="project" value="TreeGrafter"/>
</dbReference>
<keyword evidence="1" id="KW-0808">Transferase</keyword>
<reference evidence="5" key="1">
    <citation type="submission" date="2020-05" db="EMBL/GenBank/DDBJ databases">
        <authorList>
            <person name="Chiriac C."/>
            <person name="Salcher M."/>
            <person name="Ghai R."/>
            <person name="Kavagutti S V."/>
        </authorList>
    </citation>
    <scope>NUCLEOTIDE SEQUENCE</scope>
</reference>
<dbReference type="AlphaFoldDB" id="A0A6J7PRN7"/>
<dbReference type="SUPFAM" id="SSF89796">
    <property type="entry name" value="CoA-transferase family III (CaiB/BaiF)"/>
    <property type="match status" value="2"/>
</dbReference>
<dbReference type="PANTHER" id="PTHR48207:SF3">
    <property type="entry name" value="SUCCINATE--HYDROXYMETHYLGLUTARATE COA-TRANSFERASE"/>
    <property type="match status" value="1"/>
</dbReference>
<dbReference type="PANTHER" id="PTHR48207">
    <property type="entry name" value="SUCCINATE--HYDROXYMETHYLGLUTARATE COA-TRANSFERASE"/>
    <property type="match status" value="1"/>
</dbReference>
<name>A0A6J7PRN7_9ZZZZ</name>
<dbReference type="Pfam" id="PF02515">
    <property type="entry name" value="CoA_transf_3"/>
    <property type="match status" value="2"/>
</dbReference>
<evidence type="ECO:0000313" key="5">
    <source>
        <dbReference type="EMBL" id="CAB5004664.1"/>
    </source>
</evidence>
<dbReference type="EMBL" id="CAFBOS010000122">
    <property type="protein sequence ID" value="CAB5004664.1"/>
    <property type="molecule type" value="Genomic_DNA"/>
</dbReference>
<dbReference type="EMBL" id="CAFABA010000028">
    <property type="protein sequence ID" value="CAB4824731.1"/>
    <property type="molecule type" value="Genomic_DNA"/>
</dbReference>
<evidence type="ECO:0000313" key="3">
    <source>
        <dbReference type="EMBL" id="CAB4824731.1"/>
    </source>
</evidence>
<organism evidence="5">
    <name type="scientific">freshwater metagenome</name>
    <dbReference type="NCBI Taxonomy" id="449393"/>
    <lineage>
        <taxon>unclassified sequences</taxon>
        <taxon>metagenomes</taxon>
        <taxon>ecological metagenomes</taxon>
    </lineage>
</organism>
<dbReference type="Gene3D" id="3.40.50.10540">
    <property type="entry name" value="Crotonobetainyl-coa:carnitine coa-transferase, domain 1"/>
    <property type="match status" value="2"/>
</dbReference>
<evidence type="ECO:0000313" key="4">
    <source>
        <dbReference type="EMBL" id="CAB4889846.1"/>
    </source>
</evidence>
<dbReference type="Gene3D" id="3.30.1540.10">
    <property type="entry name" value="formyl-coa transferase, domain 3"/>
    <property type="match status" value="2"/>
</dbReference>
<dbReference type="InterPro" id="IPR023606">
    <property type="entry name" value="CoA-Trfase_III_dom_1_sf"/>
</dbReference>
<dbReference type="EMBL" id="CAEZYR010000032">
    <property type="protein sequence ID" value="CAB4739997.1"/>
    <property type="molecule type" value="Genomic_DNA"/>
</dbReference>
<sequence>MNEPLIYPLDDVAVLDLSKGIAGAYCAKLLADGGANVVKVEAADGDPLRRHGVGERKGLLHAFLRTSTYSAVLTDDEIRDLVIGFDLVIDSSGPGELEARGLGYDTIAAANPRATLLTITPFGHTGPWAGRPATEFTLLAAGGSTSTRGLPGRPFINGGGRIGEWIGGVNAAVAAMAALRRARMTGRGDHVDLSLLEAITPTCSNVQTLWGSMSGIYASEPRLEIPSIEPTLDGFVGFCVFTGQQWQDFCLLLGEPDLALDPDLASMAGRIANAERVTRIIRAYTSARTTAEVVEEASLLRIPVAHIGNGENLTGFDHFVERGVYVDNPGGGFRQPRVPWRIHGEMTRAFTPAPLIGADTDAVRAALGERSVSRAHAAPSSPAPNDWPLAGVRVVDLTAFWAGPYATFALACLGADVIHVESIQRPDGMRFGSSRAPGTEQWWEWGPTFHSANTGKRSITLDLTSTDGRSLLRRLVEVSDVVVENFAPRVFDQWGLTWDELRSWNPRIVVVRMPAFGLDGPWRDRVGFAQTMEQTSGMAWLTGYADVEPMNARGPCDPLAGLHATYAALVALARRERTGTGCLVEATMVETALNAAAEQVIEFTGNGVLLTRDGNHEPGYGLQGTFRTADHPDETMGAIAIAVETDAQRAALGALVGTELTEDPDQFDAVLTPWCATVKLYDTVELLAAHGVPAAAVASCRTSDRNPQIRTRGFFEDVTHPVVGTHPIPAFPVLFGRQPTKRFARPAPLLGEHNTEVLCGLLGLTADELDALTERGLIGTRPLGI</sequence>
<protein>
    <submittedName>
        <fullName evidence="5">Unannotated protein</fullName>
    </submittedName>
</protein>
<gene>
    <name evidence="2" type="ORF">UFOPK2754_01095</name>
    <name evidence="3" type="ORF">UFOPK3139_00938</name>
    <name evidence="4" type="ORF">UFOPK3543_00165</name>
    <name evidence="5" type="ORF">UFOPK3967_01876</name>
</gene>
<dbReference type="InterPro" id="IPR003673">
    <property type="entry name" value="CoA-Trfase_fam_III"/>
</dbReference>